<feature type="signal peptide" evidence="2">
    <location>
        <begin position="1"/>
        <end position="24"/>
    </location>
</feature>
<comment type="caution">
    <text evidence="3">The sequence shown here is derived from an EMBL/GenBank/DDBJ whole genome shotgun (WGS) entry which is preliminary data.</text>
</comment>
<sequence>MRKQAAALLLSASICLILAAPAMAEGTNDGMQHPMNEVHQTGTTINENVRDLKHDMKRDTIRTNSFDDTGIHRTNWGWLGLIGLVGLAGLMNRNREPRR</sequence>
<dbReference type="RefSeq" id="WP_328281095.1">
    <property type="nucleotide sequence ID" value="NZ_JARTLD010000057.1"/>
</dbReference>
<dbReference type="NCBIfam" id="NF038039">
    <property type="entry name" value="WGxxGxxG-CTERM"/>
    <property type="match status" value="1"/>
</dbReference>
<keyword evidence="1" id="KW-0812">Transmembrane</keyword>
<proteinExistence type="predicted"/>
<gene>
    <name evidence="3" type="ORF">P9847_21725</name>
</gene>
<dbReference type="NCBIfam" id="NF041742">
    <property type="entry name" value="WGxxGxxG_fam"/>
    <property type="match status" value="1"/>
</dbReference>
<keyword evidence="1" id="KW-0472">Membrane</keyword>
<evidence type="ECO:0000256" key="1">
    <source>
        <dbReference type="SAM" id="Phobius"/>
    </source>
</evidence>
<keyword evidence="2" id="KW-0732">Signal</keyword>
<evidence type="ECO:0000313" key="3">
    <source>
        <dbReference type="EMBL" id="MED5019902.1"/>
    </source>
</evidence>
<keyword evidence="1" id="KW-1133">Transmembrane helix</keyword>
<evidence type="ECO:0000256" key="2">
    <source>
        <dbReference type="SAM" id="SignalP"/>
    </source>
</evidence>
<evidence type="ECO:0000313" key="4">
    <source>
        <dbReference type="Proteomes" id="UP001343257"/>
    </source>
</evidence>
<organism evidence="3 4">
    <name type="scientific">Paenibacillus chibensis</name>
    <dbReference type="NCBI Taxonomy" id="59846"/>
    <lineage>
        <taxon>Bacteria</taxon>
        <taxon>Bacillati</taxon>
        <taxon>Bacillota</taxon>
        <taxon>Bacilli</taxon>
        <taxon>Bacillales</taxon>
        <taxon>Paenibacillaceae</taxon>
        <taxon>Paenibacillus</taxon>
    </lineage>
</organism>
<accession>A0ABU6Q013</accession>
<reference evidence="3 4" key="1">
    <citation type="submission" date="2023-03" db="EMBL/GenBank/DDBJ databases">
        <title>Bacillus Genome Sequencing.</title>
        <authorList>
            <person name="Dunlap C."/>
        </authorList>
    </citation>
    <scope>NUCLEOTIDE SEQUENCE [LARGE SCALE GENOMIC DNA]</scope>
    <source>
        <strain evidence="3 4">NRS-52</strain>
    </source>
</reference>
<protein>
    <submittedName>
        <fullName evidence="3">WGxxGxxG-CTERM domain-containing protein</fullName>
    </submittedName>
</protein>
<keyword evidence="4" id="KW-1185">Reference proteome</keyword>
<feature type="chain" id="PRO_5046826850" evidence="2">
    <location>
        <begin position="25"/>
        <end position="99"/>
    </location>
</feature>
<dbReference type="Proteomes" id="UP001343257">
    <property type="component" value="Unassembled WGS sequence"/>
</dbReference>
<feature type="transmembrane region" description="Helical" evidence="1">
    <location>
        <begin position="75"/>
        <end position="92"/>
    </location>
</feature>
<dbReference type="EMBL" id="JARTLD010000057">
    <property type="protein sequence ID" value="MED5019902.1"/>
    <property type="molecule type" value="Genomic_DNA"/>
</dbReference>
<name>A0ABU6Q013_9BACL</name>